<feature type="transmembrane region" description="Helical" evidence="10">
    <location>
        <begin position="45"/>
        <end position="65"/>
    </location>
</feature>
<dbReference type="GO" id="GO:0055085">
    <property type="term" value="P:transmembrane transport"/>
    <property type="evidence" value="ECO:0007669"/>
    <property type="project" value="InterPro"/>
</dbReference>
<dbReference type="Pfam" id="PF02742">
    <property type="entry name" value="Fe_dep_repr_C"/>
    <property type="match status" value="1"/>
</dbReference>
<evidence type="ECO:0000256" key="2">
    <source>
        <dbReference type="ARBA" id="ARBA00008034"/>
    </source>
</evidence>
<feature type="region of interest" description="Disordered" evidence="9">
    <location>
        <begin position="423"/>
        <end position="475"/>
    </location>
</feature>
<protein>
    <submittedName>
        <fullName evidence="12">Manganese transport system membrane protein MntB</fullName>
    </submittedName>
</protein>
<feature type="transmembrane region" description="Helical" evidence="10">
    <location>
        <begin position="71"/>
        <end position="91"/>
    </location>
</feature>
<evidence type="ECO:0000256" key="4">
    <source>
        <dbReference type="ARBA" id="ARBA00022475"/>
    </source>
</evidence>
<keyword evidence="4" id="KW-1003">Cell membrane</keyword>
<evidence type="ECO:0000259" key="11">
    <source>
        <dbReference type="Pfam" id="PF02742"/>
    </source>
</evidence>
<feature type="transmembrane region" description="Helical" evidence="10">
    <location>
        <begin position="276"/>
        <end position="295"/>
    </location>
</feature>
<comment type="caution">
    <text evidence="12">The sequence shown here is derived from an EMBL/GenBank/DDBJ whole genome shotgun (WGS) entry which is preliminary data.</text>
</comment>
<dbReference type="Gene3D" id="1.10.3470.10">
    <property type="entry name" value="ABC transporter involved in vitamin B12 uptake, BtuC"/>
    <property type="match status" value="1"/>
</dbReference>
<sequence length="475" mass="51451">MIRDMIEPLNTLTWELDGWIIVAGVLCAVACALLGNFLVLRRMSLLGDAVTHAVLPGLAVAFFISDSRSSVPMFLGAVIVGVLTALFTEWIRRAGSVDEGASMGVVFTSLFALGLILVVQAADHVDLDPGCVLYGAIELTPLDRLDTVFGAIPRAVVVLAVVMLVNLAFLLLFYKELKVSSFDPGLSTTMGFSSTLIHYVLMVLVAVTAVASFESVGNILVVAMFVVPPAAAFLLTDRLGRMIAISTLLAIVSAVSGHLCAIAVPAGFGYRSTSTAGMMAVSAGVLLAAAALFGPRHGILVRLVRRRLLALRILCDDVCAYLFRLGERQTVDAAGAGELAANLLTGKLPLHLATTFLRIKGQVSRDGDSFRLTESGRSRAQQLVRSHRLWEQYLVERAGLDQERIHDKAERLEHFTDLELRSRLDDETDRPTLDPHGAEIPDEQVETGERGEELAETESQKRDDRAADDRMRSNE</sequence>
<dbReference type="InterPro" id="IPR001367">
    <property type="entry name" value="Fe_dep_repressor"/>
</dbReference>
<comment type="subcellular location">
    <subcellularLocation>
        <location evidence="1 8">Cell membrane</location>
        <topology evidence="1 8">Multi-pass membrane protein</topology>
    </subcellularLocation>
</comment>
<evidence type="ECO:0000256" key="8">
    <source>
        <dbReference type="RuleBase" id="RU003943"/>
    </source>
</evidence>
<evidence type="ECO:0000313" key="13">
    <source>
        <dbReference type="Proteomes" id="UP000317238"/>
    </source>
</evidence>
<dbReference type="InterPro" id="IPR037294">
    <property type="entry name" value="ABC_BtuC-like"/>
</dbReference>
<dbReference type="GO" id="GO:0046914">
    <property type="term" value="F:transition metal ion binding"/>
    <property type="evidence" value="ECO:0007669"/>
    <property type="project" value="InterPro"/>
</dbReference>
<dbReference type="SMART" id="SM00529">
    <property type="entry name" value="HTH_DTXR"/>
    <property type="match status" value="1"/>
</dbReference>
<evidence type="ECO:0000256" key="5">
    <source>
        <dbReference type="ARBA" id="ARBA00022692"/>
    </source>
</evidence>
<dbReference type="InterPro" id="IPR001626">
    <property type="entry name" value="ABC_TroCD"/>
</dbReference>
<dbReference type="AlphaFoldDB" id="A0A5C5Y1Y4"/>
<comment type="similarity">
    <text evidence="2 8">Belongs to the ABC-3 integral membrane protein family.</text>
</comment>
<dbReference type="InterPro" id="IPR036421">
    <property type="entry name" value="Fe_dep_repressor_sf"/>
</dbReference>
<proteinExistence type="inferred from homology"/>
<dbReference type="Gene3D" id="1.10.10.10">
    <property type="entry name" value="Winged helix-like DNA-binding domain superfamily/Winged helix DNA-binding domain"/>
    <property type="match status" value="1"/>
</dbReference>
<dbReference type="GO" id="GO:0046983">
    <property type="term" value="F:protein dimerization activity"/>
    <property type="evidence" value="ECO:0007669"/>
    <property type="project" value="InterPro"/>
</dbReference>
<evidence type="ECO:0000256" key="1">
    <source>
        <dbReference type="ARBA" id="ARBA00004651"/>
    </source>
</evidence>
<feature type="compositionally biased region" description="Basic and acidic residues" evidence="9">
    <location>
        <begin position="447"/>
        <end position="475"/>
    </location>
</feature>
<dbReference type="GO" id="GO:0010043">
    <property type="term" value="P:response to zinc ion"/>
    <property type="evidence" value="ECO:0007669"/>
    <property type="project" value="TreeGrafter"/>
</dbReference>
<keyword evidence="7 10" id="KW-0472">Membrane</keyword>
<keyword evidence="13" id="KW-1185">Reference proteome</keyword>
<feature type="transmembrane region" description="Helical" evidence="10">
    <location>
        <begin position="18"/>
        <end position="38"/>
    </location>
</feature>
<feature type="transmembrane region" description="Helical" evidence="10">
    <location>
        <begin position="103"/>
        <end position="122"/>
    </location>
</feature>
<dbReference type="GO" id="GO:0003700">
    <property type="term" value="F:DNA-binding transcription factor activity"/>
    <property type="evidence" value="ECO:0007669"/>
    <property type="project" value="InterPro"/>
</dbReference>
<evidence type="ECO:0000256" key="6">
    <source>
        <dbReference type="ARBA" id="ARBA00022989"/>
    </source>
</evidence>
<evidence type="ECO:0000256" key="3">
    <source>
        <dbReference type="ARBA" id="ARBA00022448"/>
    </source>
</evidence>
<dbReference type="InterPro" id="IPR022689">
    <property type="entry name" value="Iron_dep_repressor"/>
</dbReference>
<accession>A0A5C5Y1Y4</accession>
<dbReference type="GO" id="GO:0043190">
    <property type="term" value="C:ATP-binding cassette (ABC) transporter complex"/>
    <property type="evidence" value="ECO:0007669"/>
    <property type="project" value="InterPro"/>
</dbReference>
<feature type="transmembrane region" description="Helical" evidence="10">
    <location>
        <begin position="151"/>
        <end position="174"/>
    </location>
</feature>
<evidence type="ECO:0000256" key="10">
    <source>
        <dbReference type="SAM" id="Phobius"/>
    </source>
</evidence>
<feature type="transmembrane region" description="Helical" evidence="10">
    <location>
        <begin position="248"/>
        <end position="270"/>
    </location>
</feature>
<reference evidence="12 13" key="1">
    <citation type="submission" date="2019-02" db="EMBL/GenBank/DDBJ databases">
        <title>Deep-cultivation of Planctomycetes and their phenomic and genomic characterization uncovers novel biology.</title>
        <authorList>
            <person name="Wiegand S."/>
            <person name="Jogler M."/>
            <person name="Boedeker C."/>
            <person name="Pinto D."/>
            <person name="Vollmers J."/>
            <person name="Rivas-Marin E."/>
            <person name="Kohn T."/>
            <person name="Peeters S.H."/>
            <person name="Heuer A."/>
            <person name="Rast P."/>
            <person name="Oberbeckmann S."/>
            <person name="Bunk B."/>
            <person name="Jeske O."/>
            <person name="Meyerdierks A."/>
            <person name="Storesund J.E."/>
            <person name="Kallscheuer N."/>
            <person name="Luecker S."/>
            <person name="Lage O.M."/>
            <person name="Pohl T."/>
            <person name="Merkel B.J."/>
            <person name="Hornburger P."/>
            <person name="Mueller R.-W."/>
            <person name="Bruemmer F."/>
            <person name="Labrenz M."/>
            <person name="Spormann A.M."/>
            <person name="Op Den Camp H."/>
            <person name="Overmann J."/>
            <person name="Amann R."/>
            <person name="Jetten M.S.M."/>
            <person name="Mascher T."/>
            <person name="Medema M.H."/>
            <person name="Devos D.P."/>
            <person name="Kaster A.-K."/>
            <person name="Ovreas L."/>
            <person name="Rohde M."/>
            <person name="Galperin M.Y."/>
            <person name="Jogler C."/>
        </authorList>
    </citation>
    <scope>NUCLEOTIDE SEQUENCE [LARGE SCALE GENOMIC DNA]</scope>
    <source>
        <strain evidence="12 13">Pan14r</strain>
    </source>
</reference>
<dbReference type="InterPro" id="IPR036388">
    <property type="entry name" value="WH-like_DNA-bd_sf"/>
</dbReference>
<gene>
    <name evidence="12" type="primary">mntB_1</name>
    <name evidence="12" type="ORF">Pan14r_15090</name>
</gene>
<feature type="transmembrane region" description="Helical" evidence="10">
    <location>
        <begin position="219"/>
        <end position="236"/>
    </location>
</feature>
<dbReference type="Pfam" id="PF00950">
    <property type="entry name" value="ABC-3"/>
    <property type="match status" value="1"/>
</dbReference>
<feature type="domain" description="Iron dependent repressor metal binding and dimerisation" evidence="11">
    <location>
        <begin position="373"/>
        <end position="442"/>
    </location>
</feature>
<feature type="transmembrane region" description="Helical" evidence="10">
    <location>
        <begin position="195"/>
        <end position="213"/>
    </location>
</feature>
<name>A0A5C5Y1Y4_9PLAN</name>
<organism evidence="12 13">
    <name type="scientific">Crateriforma conspicua</name>
    <dbReference type="NCBI Taxonomy" id="2527996"/>
    <lineage>
        <taxon>Bacteria</taxon>
        <taxon>Pseudomonadati</taxon>
        <taxon>Planctomycetota</taxon>
        <taxon>Planctomycetia</taxon>
        <taxon>Planctomycetales</taxon>
        <taxon>Planctomycetaceae</taxon>
        <taxon>Crateriforma</taxon>
    </lineage>
</organism>
<keyword evidence="3 8" id="KW-0813">Transport</keyword>
<evidence type="ECO:0000313" key="12">
    <source>
        <dbReference type="EMBL" id="TWT69224.1"/>
    </source>
</evidence>
<dbReference type="PANTHER" id="PTHR30477">
    <property type="entry name" value="ABC-TRANSPORTER METAL-BINDING PROTEIN"/>
    <property type="match status" value="1"/>
</dbReference>
<keyword evidence="6 10" id="KW-1133">Transmembrane helix</keyword>
<evidence type="ECO:0000256" key="9">
    <source>
        <dbReference type="SAM" id="MobiDB-lite"/>
    </source>
</evidence>
<evidence type="ECO:0000256" key="7">
    <source>
        <dbReference type="ARBA" id="ARBA00023136"/>
    </source>
</evidence>
<dbReference type="PANTHER" id="PTHR30477:SF8">
    <property type="entry name" value="METAL TRANSPORT SYSTEM MEMBRANE PROTEIN CT_070-RELATED"/>
    <property type="match status" value="1"/>
</dbReference>
<feature type="compositionally biased region" description="Basic and acidic residues" evidence="9">
    <location>
        <begin position="423"/>
        <end position="439"/>
    </location>
</feature>
<keyword evidence="5 8" id="KW-0812">Transmembrane</keyword>
<dbReference type="EMBL" id="SJPL01000001">
    <property type="protein sequence ID" value="TWT69224.1"/>
    <property type="molecule type" value="Genomic_DNA"/>
</dbReference>
<dbReference type="Proteomes" id="UP000317238">
    <property type="component" value="Unassembled WGS sequence"/>
</dbReference>
<dbReference type="CDD" id="cd06550">
    <property type="entry name" value="TM_ABC_iron-siderophores_like"/>
    <property type="match status" value="1"/>
</dbReference>
<dbReference type="SUPFAM" id="SSF47979">
    <property type="entry name" value="Iron-dependent repressor protein, dimerization domain"/>
    <property type="match status" value="1"/>
</dbReference>
<dbReference type="SUPFAM" id="SSF81345">
    <property type="entry name" value="ABC transporter involved in vitamin B12 uptake, BtuC"/>
    <property type="match status" value="1"/>
</dbReference>